<evidence type="ECO:0000313" key="2">
    <source>
        <dbReference type="Proteomes" id="UP000473574"/>
    </source>
</evidence>
<accession>A0A6M0S9W9</accession>
<comment type="caution">
    <text evidence="1">The sequence shown here is derived from an EMBL/GenBank/DDBJ whole genome shotgun (WGS) entry which is preliminary data.</text>
</comment>
<reference evidence="1 2" key="1">
    <citation type="journal article" date="2020" name="Microb. Ecol.">
        <title>Ecogenomics of the Marine Benthic Filamentous Cyanobacterium Adonisia.</title>
        <authorList>
            <person name="Walter J.M."/>
            <person name="Coutinho F.H."/>
            <person name="Leomil L."/>
            <person name="Hargreaves P.I."/>
            <person name="Campeao M.E."/>
            <person name="Vieira V.V."/>
            <person name="Silva B.S."/>
            <person name="Fistarol G.O."/>
            <person name="Salomon P.S."/>
            <person name="Sawabe T."/>
            <person name="Mino S."/>
            <person name="Hosokawa M."/>
            <person name="Miyashita H."/>
            <person name="Maruyama F."/>
            <person name="van Verk M.C."/>
            <person name="Dutilh B.E."/>
            <person name="Thompson C.C."/>
            <person name="Thompson F.L."/>
        </authorList>
    </citation>
    <scope>NUCLEOTIDE SEQUENCE [LARGE SCALE GENOMIC DNA]</scope>
    <source>
        <strain evidence="1 2">CCMR0082</strain>
    </source>
</reference>
<protein>
    <submittedName>
        <fullName evidence="1">Uncharacterized protein</fullName>
    </submittedName>
</protein>
<organism evidence="1 2">
    <name type="scientific">Adonisia turfae CCMR0082</name>
    <dbReference type="NCBI Taxonomy" id="2304604"/>
    <lineage>
        <taxon>Bacteria</taxon>
        <taxon>Bacillati</taxon>
        <taxon>Cyanobacteriota</taxon>
        <taxon>Adonisia</taxon>
        <taxon>Adonisia turfae</taxon>
    </lineage>
</organism>
<gene>
    <name evidence="1" type="ORF">D0962_21295</name>
</gene>
<proteinExistence type="predicted"/>
<name>A0A6M0S9W9_9CYAN</name>
<dbReference type="AlphaFoldDB" id="A0A6M0S9W9"/>
<dbReference type="RefSeq" id="WP_163666250.1">
    <property type="nucleotide sequence ID" value="NZ_QZCE01000002.1"/>
</dbReference>
<dbReference type="EMBL" id="QZCE01000002">
    <property type="protein sequence ID" value="NEZ65275.1"/>
    <property type="molecule type" value="Genomic_DNA"/>
</dbReference>
<evidence type="ECO:0000313" key="1">
    <source>
        <dbReference type="EMBL" id="NEZ65275.1"/>
    </source>
</evidence>
<sequence>MVYDPKTNRSYFGAVDKKYCDKMAKDRKWEQPELPEPKFIPLAGGNVRCVFVGECEFPPGPIDLSQGDVFKND</sequence>
<dbReference type="Proteomes" id="UP000473574">
    <property type="component" value="Unassembled WGS sequence"/>
</dbReference>